<evidence type="ECO:0000313" key="2">
    <source>
        <dbReference type="EMBL" id="CAK0786525.1"/>
    </source>
</evidence>
<accession>A0AAV1IJY4</accession>
<evidence type="ECO:0000259" key="1">
    <source>
        <dbReference type="Pfam" id="PF08240"/>
    </source>
</evidence>
<dbReference type="EMBL" id="CAUYUE010000014">
    <property type="protein sequence ID" value="CAK0786525.1"/>
    <property type="molecule type" value="Genomic_DNA"/>
</dbReference>
<organism evidence="2 3">
    <name type="scientific">Coccomyxa viridis</name>
    <dbReference type="NCBI Taxonomy" id="1274662"/>
    <lineage>
        <taxon>Eukaryota</taxon>
        <taxon>Viridiplantae</taxon>
        <taxon>Chlorophyta</taxon>
        <taxon>core chlorophytes</taxon>
        <taxon>Trebouxiophyceae</taxon>
        <taxon>Trebouxiophyceae incertae sedis</taxon>
        <taxon>Coccomyxaceae</taxon>
        <taxon>Coccomyxa</taxon>
    </lineage>
</organism>
<dbReference type="InterPro" id="IPR013154">
    <property type="entry name" value="ADH-like_N"/>
</dbReference>
<dbReference type="AlphaFoldDB" id="A0AAV1IJY4"/>
<name>A0AAV1IJY4_9CHLO</name>
<dbReference type="InterPro" id="IPR011032">
    <property type="entry name" value="GroES-like_sf"/>
</dbReference>
<evidence type="ECO:0000313" key="3">
    <source>
        <dbReference type="Proteomes" id="UP001314263"/>
    </source>
</evidence>
<proteinExistence type="predicted"/>
<dbReference type="InterPro" id="IPR051397">
    <property type="entry name" value="Zn-ADH-like_protein"/>
</dbReference>
<comment type="caution">
    <text evidence="2">The sequence shown here is derived from an EMBL/GenBank/DDBJ whole genome shotgun (WGS) entry which is preliminary data.</text>
</comment>
<dbReference type="SUPFAM" id="SSF50129">
    <property type="entry name" value="GroES-like"/>
    <property type="match status" value="1"/>
</dbReference>
<dbReference type="PANTHER" id="PTHR43677">
    <property type="entry name" value="SHORT-CHAIN DEHYDROGENASE/REDUCTASE"/>
    <property type="match status" value="1"/>
</dbReference>
<feature type="domain" description="Alcohol dehydrogenase-like N-terminal" evidence="1">
    <location>
        <begin position="27"/>
        <end position="140"/>
    </location>
</feature>
<keyword evidence="3" id="KW-1185">Reference proteome</keyword>
<sequence length="210" mass="22343">MEMRAAVLQKDRSVTIKSVPVPKLLPRSVRVKVLAVQMAPYTTDVVSGKLGYRHGEPPVILGCSGVGEVLEVAEDVHDVEPGDIVFCDPMVGNPSNQGHYDWILQGWTALSPESMLTQKKYPSGTLAEQYVTPAECLTRIDRPEMQPMARWSTLIWFSIAQGALTRGSIQAGQVVAVTGATGGLGSCAVLLALAAGASKACVGPLRSVRS</sequence>
<dbReference type="PANTHER" id="PTHR43677:SF4">
    <property type="entry name" value="QUINONE OXIDOREDUCTASE-LIKE PROTEIN 2"/>
    <property type="match status" value="1"/>
</dbReference>
<dbReference type="Pfam" id="PF08240">
    <property type="entry name" value="ADH_N"/>
    <property type="match status" value="1"/>
</dbReference>
<dbReference type="GO" id="GO:0016491">
    <property type="term" value="F:oxidoreductase activity"/>
    <property type="evidence" value="ECO:0007669"/>
    <property type="project" value="TreeGrafter"/>
</dbReference>
<gene>
    <name evidence="2" type="ORF">CVIRNUC_009738</name>
</gene>
<dbReference type="Gene3D" id="3.40.50.720">
    <property type="entry name" value="NAD(P)-binding Rossmann-like Domain"/>
    <property type="match status" value="1"/>
</dbReference>
<dbReference type="Gene3D" id="3.90.180.10">
    <property type="entry name" value="Medium-chain alcohol dehydrogenases, catalytic domain"/>
    <property type="match status" value="1"/>
</dbReference>
<protein>
    <recommendedName>
        <fullName evidence="1">Alcohol dehydrogenase-like N-terminal domain-containing protein</fullName>
    </recommendedName>
</protein>
<dbReference type="Proteomes" id="UP001314263">
    <property type="component" value="Unassembled WGS sequence"/>
</dbReference>
<reference evidence="2 3" key="1">
    <citation type="submission" date="2023-10" db="EMBL/GenBank/DDBJ databases">
        <authorList>
            <person name="Maclean D."/>
            <person name="Macfadyen A."/>
        </authorList>
    </citation>
    <scope>NUCLEOTIDE SEQUENCE [LARGE SCALE GENOMIC DNA]</scope>
</reference>